<reference evidence="3" key="1">
    <citation type="journal article" date="2020" name="J. Eukaryot. Microbiol.">
        <title>De novo Sequencing, Assembly and Annotation of the Transcriptome for the Free-Living Testate Amoeba Arcella intermedia.</title>
        <authorList>
            <person name="Ribeiro G.M."/>
            <person name="Porfirio-Sousa A.L."/>
            <person name="Maurer-Alcala X.X."/>
            <person name="Katz L.A."/>
            <person name="Lahr D.J.G."/>
        </authorList>
    </citation>
    <scope>NUCLEOTIDE SEQUENCE</scope>
</reference>
<name>A0A6B2LQ45_9EUKA</name>
<sequence>MKCKACSKRLDATTLCEKNDEVYCNACYSRNFGPKGVGFGLGGSMTSTEATTSTPPVKSEAPPVVKSDPPPTLGAKFCPNCGNPCSGMKFCSTCGTKLI</sequence>
<dbReference type="GO" id="GO:0030036">
    <property type="term" value="P:actin cytoskeleton organization"/>
    <property type="evidence" value="ECO:0007669"/>
    <property type="project" value="TreeGrafter"/>
</dbReference>
<evidence type="ECO:0008006" key="4">
    <source>
        <dbReference type="Google" id="ProtNLM"/>
    </source>
</evidence>
<dbReference type="EMBL" id="GIBP01010360">
    <property type="protein sequence ID" value="NDV39329.1"/>
    <property type="molecule type" value="Transcribed_RNA"/>
</dbReference>
<feature type="region of interest" description="Disordered" evidence="2">
    <location>
        <begin position="47"/>
        <end position="68"/>
    </location>
</feature>
<proteinExistence type="predicted"/>
<dbReference type="GO" id="GO:0005737">
    <property type="term" value="C:cytoplasm"/>
    <property type="evidence" value="ECO:0007669"/>
    <property type="project" value="TreeGrafter"/>
</dbReference>
<dbReference type="SUPFAM" id="SSF57716">
    <property type="entry name" value="Glucocorticoid receptor-like (DNA-binding domain)"/>
    <property type="match status" value="1"/>
</dbReference>
<evidence type="ECO:0000313" key="3">
    <source>
        <dbReference type="EMBL" id="NDV39329.1"/>
    </source>
</evidence>
<dbReference type="PANTHER" id="PTHR24215">
    <property type="entry name" value="RHO-GTPASE-ACTIVATING PROTEIN LRG1"/>
    <property type="match status" value="1"/>
</dbReference>
<organism evidence="3">
    <name type="scientific">Arcella intermedia</name>
    <dbReference type="NCBI Taxonomy" id="1963864"/>
    <lineage>
        <taxon>Eukaryota</taxon>
        <taxon>Amoebozoa</taxon>
        <taxon>Tubulinea</taxon>
        <taxon>Elardia</taxon>
        <taxon>Arcellinida</taxon>
        <taxon>Sphaerothecina</taxon>
        <taxon>Arcellidae</taxon>
        <taxon>Arcella</taxon>
    </lineage>
</organism>
<feature type="compositionally biased region" description="Polar residues" evidence="2">
    <location>
        <begin position="47"/>
        <end position="56"/>
    </location>
</feature>
<keyword evidence="1" id="KW-0677">Repeat</keyword>
<dbReference type="PANTHER" id="PTHR24215:SF35">
    <property type="entry name" value="MUSCLE LIM PROTEIN MLP84B"/>
    <property type="match status" value="1"/>
</dbReference>
<evidence type="ECO:0000256" key="1">
    <source>
        <dbReference type="ARBA" id="ARBA00022737"/>
    </source>
</evidence>
<protein>
    <recommendedName>
        <fullName evidence="4">Zinc-ribbon domain-containing protein</fullName>
    </recommendedName>
</protein>
<dbReference type="AlphaFoldDB" id="A0A6B2LQ45"/>
<dbReference type="Gene3D" id="2.10.110.10">
    <property type="entry name" value="Cysteine Rich Protein"/>
    <property type="match status" value="1"/>
</dbReference>
<accession>A0A6B2LQ45</accession>
<evidence type="ECO:0000256" key="2">
    <source>
        <dbReference type="SAM" id="MobiDB-lite"/>
    </source>
</evidence>